<name>F4WU18_ACREC</name>
<organism evidence="3">
    <name type="scientific">Acromyrmex echinatior</name>
    <name type="common">Panamanian leafcutter ant</name>
    <name type="synonym">Acromyrmex octospinosus echinatior</name>
    <dbReference type="NCBI Taxonomy" id="103372"/>
    <lineage>
        <taxon>Eukaryota</taxon>
        <taxon>Metazoa</taxon>
        <taxon>Ecdysozoa</taxon>
        <taxon>Arthropoda</taxon>
        <taxon>Hexapoda</taxon>
        <taxon>Insecta</taxon>
        <taxon>Pterygota</taxon>
        <taxon>Neoptera</taxon>
        <taxon>Endopterygota</taxon>
        <taxon>Hymenoptera</taxon>
        <taxon>Apocrita</taxon>
        <taxon>Aculeata</taxon>
        <taxon>Formicoidea</taxon>
        <taxon>Formicidae</taxon>
        <taxon>Myrmicinae</taxon>
        <taxon>Acromyrmex</taxon>
    </lineage>
</organism>
<proteinExistence type="predicted"/>
<keyword evidence="3" id="KW-1185">Reference proteome</keyword>
<evidence type="ECO:0000313" key="2">
    <source>
        <dbReference type="EMBL" id="EGI62375.1"/>
    </source>
</evidence>
<evidence type="ECO:0000313" key="3">
    <source>
        <dbReference type="Proteomes" id="UP000007755"/>
    </source>
</evidence>
<reference evidence="2" key="1">
    <citation type="submission" date="2011-02" db="EMBL/GenBank/DDBJ databases">
        <title>The genome of the leaf-cutting ant Acromyrmex echinatior suggests key adaptations to social evolution and fungus farming.</title>
        <authorList>
            <person name="Nygaard S."/>
            <person name="Zhang G."/>
        </authorList>
    </citation>
    <scope>NUCLEOTIDE SEQUENCE</scope>
</reference>
<dbReference type="Proteomes" id="UP000007755">
    <property type="component" value="Unassembled WGS sequence"/>
</dbReference>
<dbReference type="InParanoid" id="F4WU18"/>
<accession>F4WU18</accession>
<protein>
    <submittedName>
        <fullName evidence="2">Replicase polyprotein 1a</fullName>
    </submittedName>
</protein>
<dbReference type="AlphaFoldDB" id="F4WU18"/>
<gene>
    <name evidence="2" type="ORF">G5I_09372</name>
</gene>
<sequence>MYPPRREDYSSSPIPLQRAICRDRGELGSETRSIILDHAYWIAAAHSASPDHPRAILGHSRDFHSSGERSTHAPRNLEKLKRNLCTYGIYQSPSGAEAAVLRSSYGVACVFLRHDDASRMQMQQTLEDEDDNDDEDDDDEDDDDEDDEDEDEDDDDEDEDDDDDDDDDEAVDDDDEDHVSIEWLSAIDSRSVDPGSIPFAPTYAIVHIKKSKMTSSGDYEFFDHQHRLDSVKLNHPAPNDKPIAEINVDDDLRATFDLSELFECGL</sequence>
<feature type="compositionally biased region" description="Acidic residues" evidence="1">
    <location>
        <begin position="126"/>
        <end position="177"/>
    </location>
</feature>
<dbReference type="Gene3D" id="3.30.70.2850">
    <property type="match status" value="1"/>
</dbReference>
<dbReference type="STRING" id="103372.F4WU18"/>
<feature type="region of interest" description="Disordered" evidence="1">
    <location>
        <begin position="124"/>
        <end position="178"/>
    </location>
</feature>
<dbReference type="EMBL" id="GL888345">
    <property type="protein sequence ID" value="EGI62375.1"/>
    <property type="molecule type" value="Genomic_DNA"/>
</dbReference>
<evidence type="ECO:0000256" key="1">
    <source>
        <dbReference type="SAM" id="MobiDB-lite"/>
    </source>
</evidence>